<dbReference type="EMBL" id="CP134880">
    <property type="protein sequence ID" value="WNM28157.1"/>
    <property type="molecule type" value="Genomic_DNA"/>
</dbReference>
<dbReference type="RefSeq" id="WP_313500076.1">
    <property type="nucleotide sequence ID" value="NZ_CP134879.1"/>
</dbReference>
<keyword evidence="2" id="KW-0812">Transmembrane</keyword>
<organism evidence="4 6">
    <name type="scientific">Demequina capsici</name>
    <dbReference type="NCBI Taxonomy" id="3075620"/>
    <lineage>
        <taxon>Bacteria</taxon>
        <taxon>Bacillati</taxon>
        <taxon>Actinomycetota</taxon>
        <taxon>Actinomycetes</taxon>
        <taxon>Micrococcales</taxon>
        <taxon>Demequinaceae</taxon>
        <taxon>Demequina</taxon>
    </lineage>
</organism>
<feature type="transmembrane region" description="Helical" evidence="2">
    <location>
        <begin position="6"/>
        <end position="29"/>
    </location>
</feature>
<dbReference type="InterPro" id="IPR025196">
    <property type="entry name" value="DUF4126"/>
</dbReference>
<keyword evidence="6" id="KW-1185">Reference proteome</keyword>
<accession>A0AA96FEG5</accession>
<keyword evidence="2" id="KW-0472">Membrane</keyword>
<feature type="transmembrane region" description="Helical" evidence="2">
    <location>
        <begin position="152"/>
        <end position="182"/>
    </location>
</feature>
<dbReference type="Proteomes" id="UP001303408">
    <property type="component" value="Chromosome"/>
</dbReference>
<feature type="domain" description="DUF4126" evidence="3">
    <location>
        <begin position="5"/>
        <end position="182"/>
    </location>
</feature>
<dbReference type="EMBL" id="CP134879">
    <property type="protein sequence ID" value="WNM25260.1"/>
    <property type="molecule type" value="Genomic_DNA"/>
</dbReference>
<dbReference type="AlphaFoldDB" id="A0AA96J8B0"/>
<accession>A0AA96J8B0</accession>
<feature type="transmembrane region" description="Helical" evidence="2">
    <location>
        <begin position="108"/>
        <end position="125"/>
    </location>
</feature>
<dbReference type="Pfam" id="PF13548">
    <property type="entry name" value="DUF4126"/>
    <property type="match status" value="1"/>
</dbReference>
<evidence type="ECO:0000256" key="1">
    <source>
        <dbReference type="SAM" id="MobiDB-lite"/>
    </source>
</evidence>
<reference evidence="4 6" key="1">
    <citation type="submission" date="2023-09" db="EMBL/GenBank/DDBJ databases">
        <title>Demequina sp. a novel bacteria isolated from Capsicum annuum.</title>
        <authorList>
            <person name="Humaira Z."/>
            <person name="Lee J."/>
            <person name="Cho D."/>
        </authorList>
    </citation>
    <scope>NUCLEOTIDE SEQUENCE [LARGE SCALE GENOMIC DNA]</scope>
    <source>
        <strain evidence="4 6">OYTSA14</strain>
        <strain evidence="5">PMTSA13</strain>
    </source>
</reference>
<gene>
    <name evidence="4" type="ORF">RN606_03680</name>
    <name evidence="5" type="ORF">RN607_03905</name>
</gene>
<feature type="transmembrane region" description="Helical" evidence="2">
    <location>
        <begin position="41"/>
        <end position="63"/>
    </location>
</feature>
<protein>
    <submittedName>
        <fullName evidence="4">DUF4126 domain-containing protein</fullName>
    </submittedName>
</protein>
<evidence type="ECO:0000313" key="4">
    <source>
        <dbReference type="EMBL" id="WNM25260.1"/>
    </source>
</evidence>
<feature type="compositionally biased region" description="Low complexity" evidence="1">
    <location>
        <begin position="237"/>
        <end position="252"/>
    </location>
</feature>
<evidence type="ECO:0000259" key="3">
    <source>
        <dbReference type="Pfam" id="PF13548"/>
    </source>
</evidence>
<keyword evidence="2" id="KW-1133">Transmembrane helix</keyword>
<dbReference type="Proteomes" id="UP001304125">
    <property type="component" value="Chromosome"/>
</dbReference>
<evidence type="ECO:0000256" key="2">
    <source>
        <dbReference type="SAM" id="Phobius"/>
    </source>
</evidence>
<feature type="compositionally biased region" description="Basic and acidic residues" evidence="1">
    <location>
        <begin position="211"/>
        <end position="230"/>
    </location>
</feature>
<evidence type="ECO:0000313" key="6">
    <source>
        <dbReference type="Proteomes" id="UP001304125"/>
    </source>
</evidence>
<proteinExistence type="predicted"/>
<sequence length="260" mass="27389">MFAALTGAGLSAAAGLNAFIPLVIVGIFARFTDVVELPDQLMWLQSWPVLILGLVLLAAEVVLDKIPGVDTVNDLIQTAVRPLVGGVIFAASASAAEFDDHRFWTDHPLIAGIVGAVIAAVVHISKTASRPAVNASTGGTGAPLASFAEDAIAVGLSFLAIFIPVLVVIVFVVLGVMFYRIVTSGRRRRKHKSLLQTQSRLAREAAQADGRGSRRERWRAWTSEYRERLGSRGGGSADSAPSAESPDAPAEATPRGQSPA</sequence>
<name>A0AA96J8B0_9MICO</name>
<evidence type="ECO:0000313" key="5">
    <source>
        <dbReference type="EMBL" id="WNM28157.1"/>
    </source>
</evidence>
<dbReference type="KEGG" id="dcp:RN607_03905"/>
<feature type="region of interest" description="Disordered" evidence="1">
    <location>
        <begin position="193"/>
        <end position="260"/>
    </location>
</feature>